<dbReference type="InterPro" id="IPR027805">
    <property type="entry name" value="Transposase_HTH_dom"/>
</dbReference>
<dbReference type="KEGG" id="asla:NCTC11923_02448"/>
<proteinExistence type="predicted"/>
<dbReference type="SUPFAM" id="SSF47413">
    <property type="entry name" value="lambda repressor-like DNA-binding domains"/>
    <property type="match status" value="1"/>
</dbReference>
<feature type="domain" description="Transposase Helix-turn-helix" evidence="4">
    <location>
        <begin position="36"/>
        <end position="84"/>
    </location>
</feature>
<organism evidence="6 9">
    <name type="scientific">Actinomyces slackii</name>
    <dbReference type="NCBI Taxonomy" id="52774"/>
    <lineage>
        <taxon>Bacteria</taxon>
        <taxon>Bacillati</taxon>
        <taxon>Actinomycetota</taxon>
        <taxon>Actinomycetes</taxon>
        <taxon>Actinomycetales</taxon>
        <taxon>Actinomycetaceae</taxon>
        <taxon>Actinomyces</taxon>
    </lineage>
</organism>
<accession>A0A448KBW6</accession>
<dbReference type="GO" id="GO:0046872">
    <property type="term" value="F:metal ion binding"/>
    <property type="evidence" value="ECO:0007669"/>
    <property type="project" value="UniProtKB-KW"/>
</dbReference>
<dbReference type="Pfam" id="PF13359">
    <property type="entry name" value="DDE_Tnp_4"/>
    <property type="match status" value="1"/>
</dbReference>
<dbReference type="EMBL" id="LR134363">
    <property type="protein sequence ID" value="VEG75217.1"/>
    <property type="molecule type" value="Genomic_DNA"/>
</dbReference>
<evidence type="ECO:0008006" key="10">
    <source>
        <dbReference type="Google" id="ProtNLM"/>
    </source>
</evidence>
<comment type="cofactor">
    <cofactor evidence="1">
        <name>a divalent metal cation</name>
        <dbReference type="ChEBI" id="CHEBI:60240"/>
    </cofactor>
</comment>
<dbReference type="EMBL" id="LR134363">
    <property type="protein sequence ID" value="VEG73864.1"/>
    <property type="molecule type" value="Genomic_DNA"/>
</dbReference>
<dbReference type="Pfam" id="PF13613">
    <property type="entry name" value="HTH_Tnp_4"/>
    <property type="match status" value="1"/>
</dbReference>
<dbReference type="KEGG" id="asla:NCTC11923_01875"/>
<dbReference type="RefSeq" id="WP_126412096.1">
    <property type="nucleotide sequence ID" value="NZ_CBCRWE010000155.1"/>
</dbReference>
<dbReference type="EMBL" id="LR134363">
    <property type="protein sequence ID" value="VEG74380.1"/>
    <property type="molecule type" value="Genomic_DNA"/>
</dbReference>
<dbReference type="EMBL" id="LR134363">
    <property type="protein sequence ID" value="VEG75770.1"/>
    <property type="molecule type" value="Genomic_DNA"/>
</dbReference>
<keyword evidence="9" id="KW-1185">Reference proteome</keyword>
<evidence type="ECO:0000259" key="3">
    <source>
        <dbReference type="Pfam" id="PF13359"/>
    </source>
</evidence>
<evidence type="ECO:0000313" key="5">
    <source>
        <dbReference type="EMBL" id="VEG73864.1"/>
    </source>
</evidence>
<dbReference type="KEGG" id="asla:NCTC11923_00478"/>
<dbReference type="AlphaFoldDB" id="A0A448KBW6"/>
<evidence type="ECO:0000259" key="4">
    <source>
        <dbReference type="Pfam" id="PF13613"/>
    </source>
</evidence>
<evidence type="ECO:0000313" key="9">
    <source>
        <dbReference type="Proteomes" id="UP000276899"/>
    </source>
</evidence>
<dbReference type="Proteomes" id="UP000276899">
    <property type="component" value="Chromosome"/>
</dbReference>
<reference evidence="6 9" key="1">
    <citation type="submission" date="2018-12" db="EMBL/GenBank/DDBJ databases">
        <authorList>
            <consortium name="Pathogen Informatics"/>
        </authorList>
    </citation>
    <scope>NUCLEOTIDE SEQUENCE [LARGE SCALE GENOMIC DNA]</scope>
    <source>
        <strain evidence="6 9">NCTC11923</strain>
    </source>
</reference>
<protein>
    <recommendedName>
        <fullName evidence="10">Transposase DDE domain</fullName>
    </recommendedName>
</protein>
<evidence type="ECO:0000313" key="8">
    <source>
        <dbReference type="EMBL" id="VEG75770.1"/>
    </source>
</evidence>
<dbReference type="GO" id="GO:0003677">
    <property type="term" value="F:DNA binding"/>
    <property type="evidence" value="ECO:0007669"/>
    <property type="project" value="InterPro"/>
</dbReference>
<gene>
    <name evidence="5" type="ORF">NCTC11923_00478</name>
    <name evidence="6" type="ORF">NCTC11923_01014</name>
    <name evidence="7" type="ORF">NCTC11923_01875</name>
    <name evidence="8" type="ORF">NCTC11923_02448</name>
</gene>
<name>A0A448KBW6_9ACTO</name>
<sequence>MHYESTTGLCDEDIDELVGRIEEVLESRGQSLLGYRLGLRQQVELTLILARHNISQALAADMCGVSQPTVSRIWRRMVPLLTHVLAMSGISLSQAVAQGSLLLVDGTPIPTGNRPAAGRQVEKANYSGKHHAQCLNVQVAATTDATLVAVSDPVPGSRHDSAALSLCGWDTILTGADWIADTAYTAHGALTPIKKTPGRDRLEWEKDFNRAVSSTRAAIEHTIATLKKWKILSTGYRHRLAELPSIITLITKLELYRTGW</sequence>
<keyword evidence="2" id="KW-0479">Metal-binding</keyword>
<evidence type="ECO:0000313" key="7">
    <source>
        <dbReference type="EMBL" id="VEG75217.1"/>
    </source>
</evidence>
<dbReference type="KEGG" id="asla:NCTC11923_01014"/>
<feature type="domain" description="DDE Tnp4" evidence="3">
    <location>
        <begin position="104"/>
        <end position="250"/>
    </location>
</feature>
<evidence type="ECO:0000256" key="1">
    <source>
        <dbReference type="ARBA" id="ARBA00001968"/>
    </source>
</evidence>
<evidence type="ECO:0000313" key="6">
    <source>
        <dbReference type="EMBL" id="VEG74380.1"/>
    </source>
</evidence>
<dbReference type="InterPro" id="IPR010982">
    <property type="entry name" value="Lambda_DNA-bd_dom_sf"/>
</dbReference>
<dbReference type="InterPro" id="IPR027806">
    <property type="entry name" value="HARBI1_dom"/>
</dbReference>
<evidence type="ECO:0000256" key="2">
    <source>
        <dbReference type="ARBA" id="ARBA00022723"/>
    </source>
</evidence>